<accession>A0A1H6W6S1</accession>
<keyword evidence="2" id="KW-1185">Reference proteome</keyword>
<reference evidence="2" key="1">
    <citation type="submission" date="2016-10" db="EMBL/GenBank/DDBJ databases">
        <authorList>
            <person name="Varghese N."/>
            <person name="Submissions S."/>
        </authorList>
    </citation>
    <scope>NUCLEOTIDE SEQUENCE [LARGE SCALE GENOMIC DNA]</scope>
    <source>
        <strain evidence="2">LMG 26031</strain>
    </source>
</reference>
<protein>
    <submittedName>
        <fullName evidence="1">Uncharacterized protein</fullName>
    </submittedName>
</protein>
<evidence type="ECO:0000313" key="1">
    <source>
        <dbReference type="EMBL" id="SEJ08212.1"/>
    </source>
</evidence>
<sequence>MFIPGLRRLISRVISKAEEGEWKGASCNERDA</sequence>
<name>A0A1H6W6S1_9BURK</name>
<organism evidence="1 2">
    <name type="scientific">Paraburkholderia diazotrophica</name>
    <dbReference type="NCBI Taxonomy" id="667676"/>
    <lineage>
        <taxon>Bacteria</taxon>
        <taxon>Pseudomonadati</taxon>
        <taxon>Pseudomonadota</taxon>
        <taxon>Betaproteobacteria</taxon>
        <taxon>Burkholderiales</taxon>
        <taxon>Burkholderiaceae</taxon>
        <taxon>Paraburkholderia</taxon>
    </lineage>
</organism>
<proteinExistence type="predicted"/>
<evidence type="ECO:0000313" key="2">
    <source>
        <dbReference type="Proteomes" id="UP000198866"/>
    </source>
</evidence>
<dbReference type="EMBL" id="FNYE01000006">
    <property type="protein sequence ID" value="SEJ08212.1"/>
    <property type="molecule type" value="Genomic_DNA"/>
</dbReference>
<dbReference type="Proteomes" id="UP000198866">
    <property type="component" value="Unassembled WGS sequence"/>
</dbReference>
<dbReference type="AlphaFoldDB" id="A0A1H6W6S1"/>
<gene>
    <name evidence="1" type="ORF">SAMN05192539_1006208</name>
</gene>